<dbReference type="EMBL" id="CAKKNE010000002">
    <property type="protein sequence ID" value="CAH0368621.1"/>
    <property type="molecule type" value="Genomic_DNA"/>
</dbReference>
<reference evidence="1" key="1">
    <citation type="submission" date="2021-01" db="EMBL/GenBank/DDBJ databases">
        <authorList>
            <person name="Corre E."/>
            <person name="Pelletier E."/>
            <person name="Niang G."/>
            <person name="Scheremetjew M."/>
            <person name="Finn R."/>
            <person name="Kale V."/>
            <person name="Holt S."/>
            <person name="Cochrane G."/>
            <person name="Meng A."/>
            <person name="Brown T."/>
            <person name="Cohen L."/>
        </authorList>
    </citation>
    <scope>NUCLEOTIDE SEQUENCE</scope>
    <source>
        <strain evidence="1">CCMP1756</strain>
    </source>
</reference>
<accession>A0A7S4A4J7</accession>
<dbReference type="SUPFAM" id="SSF53254">
    <property type="entry name" value="Phosphoglycerate mutase-like"/>
    <property type="match status" value="1"/>
</dbReference>
<keyword evidence="3" id="KW-1185">Reference proteome</keyword>
<reference evidence="2" key="2">
    <citation type="submission" date="2021-11" db="EMBL/GenBank/DDBJ databases">
        <authorList>
            <consortium name="Genoscope - CEA"/>
            <person name="William W."/>
        </authorList>
    </citation>
    <scope>NUCLEOTIDE SEQUENCE</scope>
</reference>
<dbReference type="SMART" id="SM00855">
    <property type="entry name" value="PGAM"/>
    <property type="match status" value="1"/>
</dbReference>
<dbReference type="Proteomes" id="UP000789595">
    <property type="component" value="Unassembled WGS sequence"/>
</dbReference>
<dbReference type="PANTHER" id="PTHR48100">
    <property type="entry name" value="BROAD-SPECIFICITY PHOSPHATASE YOR283W-RELATED"/>
    <property type="match status" value="1"/>
</dbReference>
<protein>
    <recommendedName>
        <fullName evidence="4">Phosphoglycerate mutase</fullName>
    </recommendedName>
</protein>
<dbReference type="GO" id="GO:0005737">
    <property type="term" value="C:cytoplasm"/>
    <property type="evidence" value="ECO:0007669"/>
    <property type="project" value="TreeGrafter"/>
</dbReference>
<name>A0A7S4A4J7_9STRA</name>
<proteinExistence type="predicted"/>
<dbReference type="InterPro" id="IPR050275">
    <property type="entry name" value="PGM_Phosphatase"/>
</dbReference>
<evidence type="ECO:0000313" key="2">
    <source>
        <dbReference type="EMBL" id="CAH0368621.1"/>
    </source>
</evidence>
<evidence type="ECO:0000313" key="3">
    <source>
        <dbReference type="Proteomes" id="UP000789595"/>
    </source>
</evidence>
<dbReference type="PANTHER" id="PTHR48100:SF1">
    <property type="entry name" value="HISTIDINE PHOSPHATASE FAMILY PROTEIN-RELATED"/>
    <property type="match status" value="1"/>
</dbReference>
<dbReference type="GO" id="GO:0016791">
    <property type="term" value="F:phosphatase activity"/>
    <property type="evidence" value="ECO:0007669"/>
    <property type="project" value="TreeGrafter"/>
</dbReference>
<dbReference type="Pfam" id="PF00300">
    <property type="entry name" value="His_Phos_1"/>
    <property type="match status" value="1"/>
</dbReference>
<dbReference type="AlphaFoldDB" id="A0A7S4A4J7"/>
<sequence length="262" mass="29796">MVRLLAATRLLLERRNFLLATTLASRALATTSPQLQLRPGEATSDDEKTIYFVRHAEGYHNKGERELPNWKSDNLGLDPKYRDARLTPAGVAQSQQLNADLRKRSVPPPELVVVSTLSRTIQTAQTGFKDLPGWPTTFVGTELCRERISVHECDHRRTLTDLRKDFPFVDFALVKDEDDVLWTARKENEPSEMAATLCYERADEFLNWLKNRPERNIAVVAHWVFLKHMFTAHAADPALATNFRNAELRTAALFRGSGKVEL</sequence>
<dbReference type="InterPro" id="IPR013078">
    <property type="entry name" value="His_Pase_superF_clade-1"/>
</dbReference>
<evidence type="ECO:0000313" key="1">
    <source>
        <dbReference type="EMBL" id="CAE0703457.1"/>
    </source>
</evidence>
<dbReference type="InterPro" id="IPR029033">
    <property type="entry name" value="His_PPase_superfam"/>
</dbReference>
<organism evidence="1">
    <name type="scientific">Pelagomonas calceolata</name>
    <dbReference type="NCBI Taxonomy" id="35677"/>
    <lineage>
        <taxon>Eukaryota</taxon>
        <taxon>Sar</taxon>
        <taxon>Stramenopiles</taxon>
        <taxon>Ochrophyta</taxon>
        <taxon>Pelagophyceae</taxon>
        <taxon>Pelagomonadales</taxon>
        <taxon>Pelagomonadaceae</taxon>
        <taxon>Pelagomonas</taxon>
    </lineage>
</organism>
<dbReference type="EMBL" id="HBIW01021901">
    <property type="protein sequence ID" value="CAE0703457.1"/>
    <property type="molecule type" value="Transcribed_RNA"/>
</dbReference>
<dbReference type="OrthoDB" id="496981at2759"/>
<gene>
    <name evidence="1" type="ORF">PCAL00307_LOCUS18904</name>
    <name evidence="2" type="ORF">PECAL_2P16930</name>
</gene>
<evidence type="ECO:0008006" key="4">
    <source>
        <dbReference type="Google" id="ProtNLM"/>
    </source>
</evidence>
<dbReference type="CDD" id="cd07067">
    <property type="entry name" value="HP_PGM_like"/>
    <property type="match status" value="1"/>
</dbReference>
<dbReference type="Gene3D" id="3.40.50.1240">
    <property type="entry name" value="Phosphoglycerate mutase-like"/>
    <property type="match status" value="1"/>
</dbReference>